<evidence type="ECO:0000259" key="5">
    <source>
        <dbReference type="Pfam" id="PF00703"/>
    </source>
</evidence>
<proteinExistence type="inferred from homology"/>
<dbReference type="Pfam" id="PF22666">
    <property type="entry name" value="Glyco_hydro_2_N2"/>
    <property type="match status" value="1"/>
</dbReference>
<dbReference type="GO" id="GO:0005975">
    <property type="term" value="P:carbohydrate metabolic process"/>
    <property type="evidence" value="ECO:0007669"/>
    <property type="project" value="InterPro"/>
</dbReference>
<dbReference type="Pfam" id="PF13385">
    <property type="entry name" value="Laminin_G_3"/>
    <property type="match status" value="1"/>
</dbReference>
<evidence type="ECO:0000313" key="7">
    <source>
        <dbReference type="EMBL" id="SPE27281.1"/>
    </source>
</evidence>
<dbReference type="PANTHER" id="PTHR43536:SF1">
    <property type="entry name" value="MANNOSYLGLYCOPROTEIN ENDO-BETA-MANNOSIDASE"/>
    <property type="match status" value="1"/>
</dbReference>
<dbReference type="EMBL" id="OKRB01000118">
    <property type="protein sequence ID" value="SPE27281.1"/>
    <property type="molecule type" value="Genomic_DNA"/>
</dbReference>
<dbReference type="SUPFAM" id="SSF49899">
    <property type="entry name" value="Concanavalin A-like lectins/glucanases"/>
    <property type="match status" value="1"/>
</dbReference>
<feature type="domain" description="Beta-mannosidase-like galactose-binding" evidence="6">
    <location>
        <begin position="337"/>
        <end position="497"/>
    </location>
</feature>
<reference evidence="8" key="1">
    <citation type="submission" date="2018-02" db="EMBL/GenBank/DDBJ databases">
        <authorList>
            <person name="Hausmann B."/>
        </authorList>
    </citation>
    <scope>NUCLEOTIDE SEQUENCE [LARGE SCALE GENOMIC DNA]</scope>
    <source>
        <strain evidence="8">Peat soil MAG SbA5</strain>
    </source>
</reference>
<keyword evidence="2 7" id="KW-0378">Hydrolase</keyword>
<dbReference type="InterPro" id="IPR006102">
    <property type="entry name" value="Ig-like_GH2"/>
</dbReference>
<evidence type="ECO:0000256" key="1">
    <source>
        <dbReference type="ARBA" id="ARBA00007401"/>
    </source>
</evidence>
<evidence type="ECO:0000259" key="6">
    <source>
        <dbReference type="Pfam" id="PF22666"/>
    </source>
</evidence>
<evidence type="ECO:0000256" key="4">
    <source>
        <dbReference type="SAM" id="MobiDB-lite"/>
    </source>
</evidence>
<organism evidence="7 8">
    <name type="scientific">Candidatus Sulfuritelmatomonas gaucii</name>
    <dbReference type="NCBI Taxonomy" id="2043161"/>
    <lineage>
        <taxon>Bacteria</taxon>
        <taxon>Pseudomonadati</taxon>
        <taxon>Acidobacteriota</taxon>
        <taxon>Terriglobia</taxon>
        <taxon>Terriglobales</taxon>
        <taxon>Acidobacteriaceae</taxon>
        <taxon>Candidatus Sulfuritelmatomonas</taxon>
    </lineage>
</organism>
<dbReference type="Proteomes" id="UP000239735">
    <property type="component" value="Unassembled WGS sequence"/>
</dbReference>
<gene>
    <name evidence="7" type="ORF">SBA5_590005</name>
</gene>
<dbReference type="InterPro" id="IPR036156">
    <property type="entry name" value="Beta-gal/glucu_dom_sf"/>
</dbReference>
<keyword evidence="3" id="KW-0326">Glycosidase</keyword>
<accession>A0A2N9LVN9</accession>
<dbReference type="OrthoDB" id="9801077at2"/>
<protein>
    <submittedName>
        <fullName evidence="7">Glycoside hydrolase family 2 sugar binding</fullName>
    </submittedName>
</protein>
<dbReference type="Gene3D" id="2.60.40.10">
    <property type="entry name" value="Immunoglobulins"/>
    <property type="match status" value="1"/>
</dbReference>
<feature type="region of interest" description="Disordered" evidence="4">
    <location>
        <begin position="665"/>
        <end position="713"/>
    </location>
</feature>
<name>A0A2N9LVN9_9BACT</name>
<dbReference type="PANTHER" id="PTHR43536">
    <property type="entry name" value="MANNOSYLGLYCOPROTEIN ENDO-BETA-MANNOSIDASE"/>
    <property type="match status" value="1"/>
</dbReference>
<sequence length="713" mass="77540">MYPDFSWLSTMLDSLKHCRFAFLVALVLVVLLADRAADAQVIPEEAYGPYNAIFLPDGLGLIKPLASPLSLDPRYRGPQPPDPLTAGAAQWTLTFWFQPAEPLSGITLLAGFGDPAGDDARFIGVDNNHLGLWLGNALGSAHLLTGTTPMGQAEWHFAAAVCDGRHVTLYADGVALAAWPSMQGTIAAQIEIAPAAQPSLGSQMLSAKQPSQPVLITKHFGGRIAALEIYREPLNADQIKAMFDAPPDFSLPTYEEASPRWGVQTRGQAGMSEPQDPSTLPRGKAPFQKPVALPLTKADLRDEMVGDDPWTLRGGWWLDPAPRVKANGDEIAKDGFDDKDWLVATVPGTVLTTMVDRGIYPDPDYGLNNMAIPESLAHQDYWYRVEFKSPAAARGRRLTLNFLGVNYATEVWLNGKKLGAFLRGTFDVTGLVNDSGENALAVLVSPPPHAGIPEEESLTAGPGEDGGVEVLDGPTFAASEGWDWIPSIRDRNTGIWQDVTLTASGPVQIGDLNVVTVLPKPDHSEADIEIDAPLTNVTKTPVEGELSAAFDNIKVTRHVRLAPGENDVRLGPAEFAQLKVQHPRLWWPNGYGDPALHKLHTTFTVGQSVSSTRQIEFGMREVSYELSLLDSTGHLHRVEVLPSRTYNEGLPLIDVSHKGIREIDDQTPNTCPHPARSRRRAGPRERGCRPSIRARWHRPPSGPWKAAGPVPIL</sequence>
<dbReference type="Gene3D" id="2.60.120.200">
    <property type="match status" value="1"/>
</dbReference>
<dbReference type="InterPro" id="IPR008979">
    <property type="entry name" value="Galactose-bd-like_sf"/>
</dbReference>
<evidence type="ECO:0000256" key="2">
    <source>
        <dbReference type="ARBA" id="ARBA00022801"/>
    </source>
</evidence>
<dbReference type="Gene3D" id="2.60.120.260">
    <property type="entry name" value="Galactose-binding domain-like"/>
    <property type="match status" value="1"/>
</dbReference>
<feature type="region of interest" description="Disordered" evidence="4">
    <location>
        <begin position="266"/>
        <end position="287"/>
    </location>
</feature>
<dbReference type="SUPFAM" id="SSF49303">
    <property type="entry name" value="beta-Galactosidase/glucuronidase domain"/>
    <property type="match status" value="1"/>
</dbReference>
<dbReference type="InterPro" id="IPR054593">
    <property type="entry name" value="Beta-mannosidase-like_N2"/>
</dbReference>
<evidence type="ECO:0000256" key="3">
    <source>
        <dbReference type="ARBA" id="ARBA00023295"/>
    </source>
</evidence>
<dbReference type="InterPro" id="IPR013783">
    <property type="entry name" value="Ig-like_fold"/>
</dbReference>
<dbReference type="AlphaFoldDB" id="A0A2N9LVN9"/>
<feature type="domain" description="Glycoside hydrolase family 2 immunoglobulin-like beta-sandwich" evidence="5">
    <location>
        <begin position="511"/>
        <end position="620"/>
    </location>
</feature>
<dbReference type="InterPro" id="IPR013320">
    <property type="entry name" value="ConA-like_dom_sf"/>
</dbReference>
<dbReference type="SUPFAM" id="SSF49785">
    <property type="entry name" value="Galactose-binding domain-like"/>
    <property type="match status" value="1"/>
</dbReference>
<evidence type="ECO:0000313" key="8">
    <source>
        <dbReference type="Proteomes" id="UP000239735"/>
    </source>
</evidence>
<comment type="similarity">
    <text evidence="1">Belongs to the glycosyl hydrolase 2 family.</text>
</comment>
<dbReference type="InterPro" id="IPR043534">
    <property type="entry name" value="EBDG/EBM"/>
</dbReference>
<dbReference type="Pfam" id="PF00703">
    <property type="entry name" value="Glyco_hydro_2"/>
    <property type="match status" value="1"/>
</dbReference>
<dbReference type="GO" id="GO:0004553">
    <property type="term" value="F:hydrolase activity, hydrolyzing O-glycosyl compounds"/>
    <property type="evidence" value="ECO:0007669"/>
    <property type="project" value="InterPro"/>
</dbReference>